<organism evidence="13">
    <name type="scientific">Cyprideis torosa</name>
    <dbReference type="NCBI Taxonomy" id="163714"/>
    <lineage>
        <taxon>Eukaryota</taxon>
        <taxon>Metazoa</taxon>
        <taxon>Ecdysozoa</taxon>
        <taxon>Arthropoda</taxon>
        <taxon>Crustacea</taxon>
        <taxon>Oligostraca</taxon>
        <taxon>Ostracoda</taxon>
        <taxon>Podocopa</taxon>
        <taxon>Podocopida</taxon>
        <taxon>Cytherocopina</taxon>
        <taxon>Cytheroidea</taxon>
        <taxon>Cytherideidae</taxon>
        <taxon>Cyprideis</taxon>
    </lineage>
</organism>
<dbReference type="OrthoDB" id="29647at2759"/>
<dbReference type="InterPro" id="IPR027516">
    <property type="entry name" value="EIF3C"/>
</dbReference>
<dbReference type="InterPro" id="IPR036390">
    <property type="entry name" value="WH_DNA-bd_sf"/>
</dbReference>
<dbReference type="PRINTS" id="PR00411">
    <property type="entry name" value="PNDRDTASEI"/>
</dbReference>
<dbReference type="GO" id="GO:0003743">
    <property type="term" value="F:translation initiation factor activity"/>
    <property type="evidence" value="ECO:0007669"/>
    <property type="project" value="UniProtKB-UniRule"/>
</dbReference>
<dbReference type="InterPro" id="IPR008905">
    <property type="entry name" value="EIF3C_N_dom"/>
</dbReference>
<dbReference type="PROSITE" id="PS00076">
    <property type="entry name" value="PYRIDINE_REDOX_1"/>
    <property type="match status" value="1"/>
</dbReference>
<evidence type="ECO:0000256" key="1">
    <source>
        <dbReference type="ARBA" id="ARBA00001974"/>
    </source>
</evidence>
<evidence type="ECO:0000256" key="7">
    <source>
        <dbReference type="ARBA" id="ARBA00022917"/>
    </source>
</evidence>
<keyword evidence="3 11" id="KW-0963">Cytoplasm</keyword>
<dbReference type="SUPFAM" id="SSF46785">
    <property type="entry name" value="Winged helix' DNA-binding domain"/>
    <property type="match status" value="1"/>
</dbReference>
<evidence type="ECO:0000256" key="5">
    <source>
        <dbReference type="ARBA" id="ARBA00022630"/>
    </source>
</evidence>
<comment type="cofactor">
    <cofactor evidence="1">
        <name>FAD</name>
        <dbReference type="ChEBI" id="CHEBI:57692"/>
    </cofactor>
</comment>
<gene>
    <name evidence="13" type="ORF">CTOB1V02_LOCUS6130</name>
</gene>
<dbReference type="InterPro" id="IPR023753">
    <property type="entry name" value="FAD/NAD-binding_dom"/>
</dbReference>
<dbReference type="GO" id="GO:0016282">
    <property type="term" value="C:eukaryotic 43S preinitiation complex"/>
    <property type="evidence" value="ECO:0007669"/>
    <property type="project" value="UniProtKB-UniRule"/>
</dbReference>
<comment type="subunit">
    <text evidence="11">Component of the eukaryotic translation initiation factor 3 (eIF-3) complex.</text>
</comment>
<dbReference type="InterPro" id="IPR058999">
    <property type="entry name" value="EIF3CL_C"/>
</dbReference>
<dbReference type="AlphaFoldDB" id="A0A7R8ZNH2"/>
<comment type="function">
    <text evidence="11">Component of the eukaryotic translation initiation factor 3 (eIF-3) complex, which is involved in protein synthesis of a specialized repertoire of mRNAs and, together with other initiation factors, stimulates binding of mRNA and methionyl-tRNAi to the 40S ribosome. The eIF-3 complex specifically targets and initiates translation of a subset of mRNAs involved in cell proliferation.</text>
</comment>
<feature type="compositionally biased region" description="Acidic residues" evidence="12">
    <location>
        <begin position="213"/>
        <end position="237"/>
    </location>
</feature>
<feature type="region of interest" description="Disordered" evidence="12">
    <location>
        <begin position="160"/>
        <end position="308"/>
    </location>
</feature>
<dbReference type="GO" id="GO:0016668">
    <property type="term" value="F:oxidoreductase activity, acting on a sulfur group of donors, NAD(P) as acceptor"/>
    <property type="evidence" value="ECO:0007669"/>
    <property type="project" value="InterPro"/>
</dbReference>
<dbReference type="HAMAP" id="MF_03002">
    <property type="entry name" value="eIF3c"/>
    <property type="match status" value="1"/>
</dbReference>
<comment type="subcellular location">
    <subcellularLocation>
        <location evidence="11">Cytoplasm</location>
    </subcellularLocation>
</comment>
<dbReference type="Pfam" id="PF01399">
    <property type="entry name" value="PCI"/>
    <property type="match status" value="1"/>
</dbReference>
<dbReference type="GO" id="GO:0001732">
    <property type="term" value="P:formation of cytoplasmic translation initiation complex"/>
    <property type="evidence" value="ECO:0007669"/>
    <property type="project" value="UniProtKB-UniRule"/>
</dbReference>
<dbReference type="InterPro" id="IPR012999">
    <property type="entry name" value="Pyr_OxRdtase_I_AS"/>
</dbReference>
<dbReference type="FunFam" id="3.50.50.60:FF:000012">
    <property type="entry name" value="Thioredoxin reductase 1, cytoplasmic"/>
    <property type="match status" value="1"/>
</dbReference>
<keyword evidence="4 11" id="KW-0396">Initiation factor</keyword>
<dbReference type="InterPro" id="IPR000717">
    <property type="entry name" value="PCI_dom"/>
</dbReference>
<dbReference type="EMBL" id="OB661448">
    <property type="protein sequence ID" value="CAD7228242.1"/>
    <property type="molecule type" value="Genomic_DNA"/>
</dbReference>
<dbReference type="FunFam" id="3.50.50.60:FF:000200">
    <property type="entry name" value="Thioredoxin reductase 2, mitochondrial"/>
    <property type="match status" value="1"/>
</dbReference>
<protein>
    <recommendedName>
        <fullName evidence="11">Eukaryotic translation initiation factor 3 subunit C</fullName>
        <shortName evidence="11">eIF3c</shortName>
    </recommendedName>
    <alternativeName>
        <fullName evidence="11">Eukaryotic translation initiation factor 3 subunit 8</fullName>
    </alternativeName>
</protein>
<feature type="compositionally biased region" description="Basic and acidic residues" evidence="12">
    <location>
        <begin position="248"/>
        <end position="293"/>
    </location>
</feature>
<dbReference type="Pfam" id="PF07992">
    <property type="entry name" value="Pyr_redox_2"/>
    <property type="match status" value="1"/>
</dbReference>
<dbReference type="Pfam" id="PF26569">
    <property type="entry name" value="EIF3CL_C"/>
    <property type="match status" value="1"/>
</dbReference>
<reference evidence="13" key="1">
    <citation type="submission" date="2020-11" db="EMBL/GenBank/DDBJ databases">
        <authorList>
            <person name="Tran Van P."/>
        </authorList>
    </citation>
    <scope>NUCLEOTIDE SEQUENCE</scope>
</reference>
<keyword evidence="8" id="KW-0560">Oxidoreductase</keyword>
<dbReference type="Gene3D" id="3.50.50.60">
    <property type="entry name" value="FAD/NAD(P)-binding domain"/>
    <property type="match status" value="1"/>
</dbReference>
<dbReference type="PRINTS" id="PR00368">
    <property type="entry name" value="FADPNR"/>
</dbReference>
<keyword evidence="7 11" id="KW-0648">Protein biosynthesis</keyword>
<dbReference type="SMART" id="SM00088">
    <property type="entry name" value="PINT"/>
    <property type="match status" value="1"/>
</dbReference>
<dbReference type="SUPFAM" id="SSF51905">
    <property type="entry name" value="FAD/NAD(P)-binding domain"/>
    <property type="match status" value="1"/>
</dbReference>
<feature type="region of interest" description="Disordered" evidence="12">
    <location>
        <begin position="1"/>
        <end position="24"/>
    </location>
</feature>
<evidence type="ECO:0000256" key="8">
    <source>
        <dbReference type="ARBA" id="ARBA00023002"/>
    </source>
</evidence>
<comment type="similarity">
    <text evidence="2">Belongs to the class-I pyridine nucleotide-disulfide oxidoreductase family.</text>
</comment>
<evidence type="ECO:0000256" key="12">
    <source>
        <dbReference type="SAM" id="MobiDB-lite"/>
    </source>
</evidence>
<keyword evidence="5" id="KW-0285">Flavoprotein</keyword>
<evidence type="ECO:0000256" key="3">
    <source>
        <dbReference type="ARBA" id="ARBA00022490"/>
    </source>
</evidence>
<accession>A0A7R8ZNH2</accession>
<keyword evidence="9" id="KW-1015">Disulfide bond</keyword>
<evidence type="ECO:0000256" key="2">
    <source>
        <dbReference type="ARBA" id="ARBA00007532"/>
    </source>
</evidence>
<comment type="similarity">
    <text evidence="11">Belongs to the eIF-3 subunit C family.</text>
</comment>
<evidence type="ECO:0000256" key="4">
    <source>
        <dbReference type="ARBA" id="ARBA00022540"/>
    </source>
</evidence>
<dbReference type="PANTHER" id="PTHR13937">
    <property type="entry name" value="EUKARYOTIC TRANSLATION INITATION FACTOR 3, SUBUNIT 8 EIF3S8 -RELATED"/>
    <property type="match status" value="1"/>
</dbReference>
<dbReference type="PROSITE" id="PS50250">
    <property type="entry name" value="PCI"/>
    <property type="match status" value="1"/>
</dbReference>
<dbReference type="GO" id="GO:0031369">
    <property type="term" value="F:translation initiation factor binding"/>
    <property type="evidence" value="ECO:0007669"/>
    <property type="project" value="InterPro"/>
</dbReference>
<sequence>MSRFFGPASDSESESVSSVEDVPQRAPALLAPFVPSDDEEETKRVVRSAKEKRYEELSNIIRQIKNQRKIKDFSNMLSSFDELVRAHTKALPVIRKEDNGVSPRFFIRCLAEMTDLINETWDDKEAKKNMSKNSSKCLATLRQKLRKYCRDNFEDEIAKFRENPDLDDDEAEGEGKAEEVAEESGSDTEIVSRPSAQQVSKQSRLASVGEGAVGEDDDEEGSDDSIDWDEDSDEDSSSSDNETQYQTARERFLKKAPTDKEELKEKQREKERRQREKEQQRLTKKKDAEDKGEGWTMISKGGGGGEKPKMFEKEADVTHSAVMKKLFEIIAARGKKGTDRKGQIELLHELRLISVKHNLGPAVAAKIDFAIISALFDYNPAVSAAMKPEYWVKVVEKIESLLDLLTENKNDLIATENLMEDSEVVERTDPSKPYKIRGCILTCVERMDDEFTRILKECDAHSTEYVSRLRDEALVCRIIDKLQKYLEEQRDSLPGDICRLYIRKVDHLYFKFDINVFKQREDPDVNDKETSIDLMDRLCKYIYVNDKTDRIKSRAILSHIYHRALHDYWYEARDLMLMSHLQDNIQHGEPNTQILYNRTMVQLGLCAFRHGNIREAHDALCDIQSGGRAKELLAQGPTMQRQQERTAEEEKLEKQRRMPFHKHINLELLECVYLVSAMLMEIPYMAAHEFNPRRRLISKSFHHQLKFSERQALVGPPEIMREHVVAASKAMRSGEWRKCFDFIVNEKMNAKVWDLFLRADQVRAMLKRKIQEESLRTYLFTYSHVYATMSLVNLSQMFDLEVTTVHAIVSKMIINEELMASLDEPTQSIVLHRTEPSRLQSQALQLADKIATLVESNDRIFEAKTGAHFDRHPQFWMRGDRFQRVPQSSPSSTAPSPSGSDKIKWTYRIGSTSIKGPSSSIASDGGLSPSVDYDLIVLGGGSGGLSCAKEASDLGANVCLLDFVEPSPRGTKWGLGGTCVNVGCIPKKLMHAAALLGDSLEDARHYGWNVPEGITHDWGKLVQAITMHIRSLTWGYRVQLKTNAVTYMNAIGTFVDSKTIKATDAKGKEKVISANNIVVAVGGRPIYPDDIPGARDIAISSDDIFTLREPPGRTLVIGASYVALECAGFLQGLGYPTSLLIRSIPLRGFDRQMANLVLQDLSSRGTEVIKGVPVSMKRNGSGKAEVTIQLKDGTESVCTYDTVMLATGRRSVAGALGLKEAGVELDEDSGKVRSQGLN</sequence>
<keyword evidence="6" id="KW-0274">FAD</keyword>
<dbReference type="Pfam" id="PF05470">
    <property type="entry name" value="eIF-3c_N"/>
    <property type="match status" value="1"/>
</dbReference>
<evidence type="ECO:0000256" key="10">
    <source>
        <dbReference type="ARBA" id="ARBA00023284"/>
    </source>
</evidence>
<evidence type="ECO:0000256" key="11">
    <source>
        <dbReference type="HAMAP-Rule" id="MF_03002"/>
    </source>
</evidence>
<dbReference type="PANTHER" id="PTHR13937:SF0">
    <property type="entry name" value="EUKARYOTIC TRANSLATION INITIATION FACTOR 3 SUBUNIT C-RELATED"/>
    <property type="match status" value="1"/>
</dbReference>
<dbReference type="GO" id="GO:0005852">
    <property type="term" value="C:eukaryotic translation initiation factor 3 complex"/>
    <property type="evidence" value="ECO:0007669"/>
    <property type="project" value="UniProtKB-UniRule"/>
</dbReference>
<evidence type="ECO:0000256" key="6">
    <source>
        <dbReference type="ARBA" id="ARBA00022827"/>
    </source>
</evidence>
<proteinExistence type="inferred from homology"/>
<dbReference type="GO" id="GO:0033290">
    <property type="term" value="C:eukaryotic 48S preinitiation complex"/>
    <property type="evidence" value="ECO:0007669"/>
    <property type="project" value="UniProtKB-UniRule"/>
</dbReference>
<dbReference type="GO" id="GO:0003723">
    <property type="term" value="F:RNA binding"/>
    <property type="evidence" value="ECO:0007669"/>
    <property type="project" value="InterPro"/>
</dbReference>
<feature type="compositionally biased region" description="Polar residues" evidence="12">
    <location>
        <begin position="194"/>
        <end position="205"/>
    </location>
</feature>
<evidence type="ECO:0000313" key="13">
    <source>
        <dbReference type="EMBL" id="CAD7228242.1"/>
    </source>
</evidence>
<keyword evidence="10" id="KW-0676">Redox-active center</keyword>
<name>A0A7R8ZNH2_9CRUS</name>
<dbReference type="InterPro" id="IPR036188">
    <property type="entry name" value="FAD/NAD-bd_sf"/>
</dbReference>
<evidence type="ECO:0000256" key="9">
    <source>
        <dbReference type="ARBA" id="ARBA00023157"/>
    </source>
</evidence>